<dbReference type="Proteomes" id="UP000079169">
    <property type="component" value="Unplaced"/>
</dbReference>
<dbReference type="AlphaFoldDB" id="A0A1S3D6C7"/>
<proteinExistence type="predicted"/>
<evidence type="ECO:0000256" key="2">
    <source>
        <dbReference type="PROSITE-ProRule" id="PRU00059"/>
    </source>
</evidence>
<keyword evidence="1 2" id="KW-1015">Disulfide bond</keyword>
<gene>
    <name evidence="6" type="primary">LOC103512253</name>
</gene>
<keyword evidence="3" id="KW-0732">Signal</keyword>
<accession>A0A1S3D6C7</accession>
<dbReference type="SUPFAM" id="SSF49854">
    <property type="entry name" value="Spermadhesin, CUB domain"/>
    <property type="match status" value="1"/>
</dbReference>
<evidence type="ECO:0000313" key="6">
    <source>
        <dbReference type="RefSeq" id="XP_008475227.1"/>
    </source>
</evidence>
<dbReference type="OMA" id="CGANATS"/>
<dbReference type="InterPro" id="IPR000859">
    <property type="entry name" value="CUB_dom"/>
</dbReference>
<dbReference type="PANTHER" id="PTHR33236:SF11">
    <property type="entry name" value="CUB DOMAIN-CONTAINING PROTEIN"/>
    <property type="match status" value="1"/>
</dbReference>
<dbReference type="RefSeq" id="XP_008475227.1">
    <property type="nucleotide sequence ID" value="XM_008477005.3"/>
</dbReference>
<name>A0A1S3D6C7_DIACI</name>
<keyword evidence="5" id="KW-1185">Reference proteome</keyword>
<feature type="domain" description="CUB" evidence="4">
    <location>
        <begin position="89"/>
        <end position="164"/>
    </location>
</feature>
<evidence type="ECO:0000259" key="4">
    <source>
        <dbReference type="PROSITE" id="PS01180"/>
    </source>
</evidence>
<dbReference type="PROSITE" id="PS01180">
    <property type="entry name" value="CUB"/>
    <property type="match status" value="1"/>
</dbReference>
<feature type="signal peptide" evidence="3">
    <location>
        <begin position="1"/>
        <end position="22"/>
    </location>
</feature>
<sequence length="164" mass="17314">MNFLLRVLVASTVVRLCSVIAGDYDFLSALFGLDYDSDSTESPDFGSVCIAAGSDMQGICTDPEWCEGMALGAGNCSESLCCCVGGGSCGANATSLVSYFTSPGYPRTFNGDPSQCTFQVCRFNASICKVRIDFLDTELAPPTNGKCKDDSFTADTLYGELCGK</sequence>
<evidence type="ECO:0000256" key="1">
    <source>
        <dbReference type="ARBA" id="ARBA00023157"/>
    </source>
</evidence>
<dbReference type="GeneID" id="103512253"/>
<dbReference type="PaxDb" id="121845-A0A1S3D6C7"/>
<feature type="disulfide bond" evidence="2">
    <location>
        <begin position="89"/>
        <end position="116"/>
    </location>
</feature>
<organism evidence="5 6">
    <name type="scientific">Diaphorina citri</name>
    <name type="common">Asian citrus psyllid</name>
    <dbReference type="NCBI Taxonomy" id="121845"/>
    <lineage>
        <taxon>Eukaryota</taxon>
        <taxon>Metazoa</taxon>
        <taxon>Ecdysozoa</taxon>
        <taxon>Arthropoda</taxon>
        <taxon>Hexapoda</taxon>
        <taxon>Insecta</taxon>
        <taxon>Pterygota</taxon>
        <taxon>Neoptera</taxon>
        <taxon>Paraneoptera</taxon>
        <taxon>Hemiptera</taxon>
        <taxon>Sternorrhyncha</taxon>
        <taxon>Psylloidea</taxon>
        <taxon>Psyllidae</taxon>
        <taxon>Diaphorininae</taxon>
        <taxon>Diaphorina</taxon>
    </lineage>
</organism>
<comment type="caution">
    <text evidence="2">Lacks conserved residue(s) required for the propagation of feature annotation.</text>
</comment>
<dbReference type="STRING" id="121845.A0A1S3D6C7"/>
<dbReference type="KEGG" id="dci:103512253"/>
<protein>
    <submittedName>
        <fullName evidence="6">Uncharacterized protein LOC103512253</fullName>
    </submittedName>
</protein>
<dbReference type="PANTHER" id="PTHR33236">
    <property type="entry name" value="INTRAFLAGELLAR TRANSPORT PROTEIN 122 FAMILY PROTEIN-RELATED"/>
    <property type="match status" value="1"/>
</dbReference>
<evidence type="ECO:0000256" key="3">
    <source>
        <dbReference type="SAM" id="SignalP"/>
    </source>
</evidence>
<feature type="chain" id="PRO_5010175207" evidence="3">
    <location>
        <begin position="23"/>
        <end position="164"/>
    </location>
</feature>
<dbReference type="InterPro" id="IPR035914">
    <property type="entry name" value="Sperma_CUB_dom_sf"/>
</dbReference>
<evidence type="ECO:0000313" key="5">
    <source>
        <dbReference type="Proteomes" id="UP000079169"/>
    </source>
</evidence>
<reference evidence="6" key="1">
    <citation type="submission" date="2025-08" db="UniProtKB">
        <authorList>
            <consortium name="RefSeq"/>
        </authorList>
    </citation>
    <scope>IDENTIFICATION</scope>
</reference>